<protein>
    <submittedName>
        <fullName evidence="1">Uncharacterized protein</fullName>
    </submittedName>
</protein>
<reference evidence="1 2" key="1">
    <citation type="submission" date="2020-08" db="EMBL/GenBank/DDBJ databases">
        <title>Edaphobacter telluris sp. nov. and Acidobacterium dinghuensis sp. nov., two acidobacteria isolated from forest soil.</title>
        <authorList>
            <person name="Fu J."/>
            <person name="Qiu L."/>
        </authorList>
    </citation>
    <scope>NUCLEOTIDE SEQUENCE [LARGE SCALE GENOMIC DNA]</scope>
    <source>
        <strain evidence="1">4Y35</strain>
    </source>
</reference>
<dbReference type="EMBL" id="CP060394">
    <property type="protein sequence ID" value="QNI34507.1"/>
    <property type="molecule type" value="Genomic_DNA"/>
</dbReference>
<accession>A0A7G8BPN7</accession>
<name>A0A7G8BPN7_9BACT</name>
<gene>
    <name evidence="1" type="ORF">H7849_11790</name>
</gene>
<dbReference type="AlphaFoldDB" id="A0A7G8BPN7"/>
<dbReference type="Proteomes" id="UP000515312">
    <property type="component" value="Chromosome"/>
</dbReference>
<evidence type="ECO:0000313" key="1">
    <source>
        <dbReference type="EMBL" id="QNI34507.1"/>
    </source>
</evidence>
<evidence type="ECO:0000313" key="2">
    <source>
        <dbReference type="Proteomes" id="UP000515312"/>
    </source>
</evidence>
<proteinExistence type="predicted"/>
<organism evidence="1 2">
    <name type="scientific">Alloacidobacterium dinghuense</name>
    <dbReference type="NCBI Taxonomy" id="2763107"/>
    <lineage>
        <taxon>Bacteria</taxon>
        <taxon>Pseudomonadati</taxon>
        <taxon>Acidobacteriota</taxon>
        <taxon>Terriglobia</taxon>
        <taxon>Terriglobales</taxon>
        <taxon>Acidobacteriaceae</taxon>
        <taxon>Alloacidobacterium</taxon>
    </lineage>
</organism>
<dbReference type="KEGG" id="adin:H7849_11790"/>
<keyword evidence="2" id="KW-1185">Reference proteome</keyword>
<sequence length="160" mass="18532">MTLSHAQRMVLEFAALCSSESHPLVVADFERYFAANQFPMPVDNIEAALIFLMNAEYMRLEAPEGSLPAWGFWTITPKGRAFITQTRGTFRSMIESTEHLLDRKYPDVGKQHREPVKFDVRVSEAALDAWWESLDHLIKAELFNKFWEPLEEQIEKEAAR</sequence>
<dbReference type="RefSeq" id="WP_186746724.1">
    <property type="nucleotide sequence ID" value="NZ_CP060394.1"/>
</dbReference>